<protein>
    <submittedName>
        <fullName evidence="3">Uncharacterized protein</fullName>
    </submittedName>
</protein>
<gene>
    <name evidence="3" type="ORF">ATL51_2207</name>
</gene>
<name>A0AA44UNN9_PSEA5</name>
<dbReference type="EMBL" id="PHUJ01000003">
    <property type="protein sequence ID" value="PKB30536.1"/>
    <property type="molecule type" value="Genomic_DNA"/>
</dbReference>
<sequence length="148" mass="14062">MSLTAVGPPGPDSGAVLRDRSDTRHPTIPRGGLGSSALVLGALGSVFVAVATALSAVSSPTVAGLALASAGVVLAIGGLVLGTLGAVRSCPGRSRTAIAAAGLSVAGLAGGLIWLAAFVILAVTGPGPAPLDGTDTTPACAPDVCHIH</sequence>
<evidence type="ECO:0000313" key="3">
    <source>
        <dbReference type="EMBL" id="PKB30536.1"/>
    </source>
</evidence>
<keyword evidence="2" id="KW-0812">Transmembrane</keyword>
<evidence type="ECO:0000256" key="1">
    <source>
        <dbReference type="SAM" id="MobiDB-lite"/>
    </source>
</evidence>
<keyword evidence="2" id="KW-0472">Membrane</keyword>
<feature type="transmembrane region" description="Helical" evidence="2">
    <location>
        <begin position="99"/>
        <end position="123"/>
    </location>
</feature>
<proteinExistence type="predicted"/>
<keyword evidence="2" id="KW-1133">Transmembrane helix</keyword>
<dbReference type="Proteomes" id="UP000232453">
    <property type="component" value="Unassembled WGS sequence"/>
</dbReference>
<evidence type="ECO:0000313" key="4">
    <source>
        <dbReference type="Proteomes" id="UP000232453"/>
    </source>
</evidence>
<feature type="region of interest" description="Disordered" evidence="1">
    <location>
        <begin position="1"/>
        <end position="29"/>
    </location>
</feature>
<feature type="transmembrane region" description="Helical" evidence="2">
    <location>
        <begin position="63"/>
        <end position="87"/>
    </location>
</feature>
<comment type="caution">
    <text evidence="3">The sequence shown here is derived from an EMBL/GenBank/DDBJ whole genome shotgun (WGS) entry which is preliminary data.</text>
</comment>
<reference evidence="3 4" key="1">
    <citation type="submission" date="2017-11" db="EMBL/GenBank/DDBJ databases">
        <title>Sequencing the genomes of 1000 actinobacteria strains.</title>
        <authorList>
            <person name="Klenk H.-P."/>
        </authorList>
    </citation>
    <scope>NUCLEOTIDE SEQUENCE [LARGE SCALE GENOMIC DNA]</scope>
    <source>
        <strain evidence="3 4">DSM 44104</strain>
    </source>
</reference>
<feature type="transmembrane region" description="Helical" evidence="2">
    <location>
        <begin position="37"/>
        <end position="57"/>
    </location>
</feature>
<dbReference type="AlphaFoldDB" id="A0AA44UNN9"/>
<organism evidence="3 4">
    <name type="scientific">Pseudonocardia alni</name>
    <name type="common">Amycolata alni</name>
    <dbReference type="NCBI Taxonomy" id="33907"/>
    <lineage>
        <taxon>Bacteria</taxon>
        <taxon>Bacillati</taxon>
        <taxon>Actinomycetota</taxon>
        <taxon>Actinomycetes</taxon>
        <taxon>Pseudonocardiales</taxon>
        <taxon>Pseudonocardiaceae</taxon>
        <taxon>Pseudonocardia</taxon>
    </lineage>
</organism>
<accession>A0AA44UNN9</accession>
<evidence type="ECO:0000256" key="2">
    <source>
        <dbReference type="SAM" id="Phobius"/>
    </source>
</evidence>